<dbReference type="PANTHER" id="PTHR47509">
    <property type="entry name" value="MCG1612"/>
    <property type="match status" value="1"/>
</dbReference>
<evidence type="ECO:0000256" key="1">
    <source>
        <dbReference type="SAM" id="MobiDB-lite"/>
    </source>
</evidence>
<keyword evidence="3" id="KW-1185">Reference proteome</keyword>
<name>A0A8C2UJ74_CHILA</name>
<evidence type="ECO:0000313" key="2">
    <source>
        <dbReference type="Ensembl" id="ENSCLAP00000000157.1"/>
    </source>
</evidence>
<feature type="region of interest" description="Disordered" evidence="1">
    <location>
        <begin position="1"/>
        <end position="37"/>
    </location>
</feature>
<evidence type="ECO:0000313" key="3">
    <source>
        <dbReference type="Proteomes" id="UP000694398"/>
    </source>
</evidence>
<reference evidence="2" key="2">
    <citation type="submission" date="2025-09" db="UniProtKB">
        <authorList>
            <consortium name="Ensembl"/>
        </authorList>
    </citation>
    <scope>IDENTIFICATION</scope>
</reference>
<dbReference type="OrthoDB" id="9446792at2759"/>
<dbReference type="OMA" id="MNVVFKS"/>
<organism evidence="2 3">
    <name type="scientific">Chinchilla lanigera</name>
    <name type="common">Long-tailed chinchilla</name>
    <name type="synonym">Chinchilla villidera</name>
    <dbReference type="NCBI Taxonomy" id="34839"/>
    <lineage>
        <taxon>Eukaryota</taxon>
        <taxon>Metazoa</taxon>
        <taxon>Chordata</taxon>
        <taxon>Craniata</taxon>
        <taxon>Vertebrata</taxon>
        <taxon>Euteleostomi</taxon>
        <taxon>Mammalia</taxon>
        <taxon>Eutheria</taxon>
        <taxon>Euarchontoglires</taxon>
        <taxon>Glires</taxon>
        <taxon>Rodentia</taxon>
        <taxon>Hystricomorpha</taxon>
        <taxon>Chinchillidae</taxon>
        <taxon>Chinchilla</taxon>
    </lineage>
</organism>
<gene>
    <name evidence="2" type="primary">C10orf120</name>
</gene>
<sequence>MVRERENGYPKGGTQKTGHPGAEERDTEDGDSNRNGKSVKIPSDNCSCFHQASLCCQEDLCSALPLGIWTKFNKSDPRIALGKYSPLEKEILRLGGVHTIATRRFLASKQEEERKMVQELRMLSPDYKQAMEYKKQCSPPCAVYEPVKKLWTARVTVPAEEFTMPQREKINVSRHVERMQLARTLGNALVSYAERLRSAMSLGLPAKGKAKKDGDSLDSDYCDTIKQEEEKEEEGKVPRRQEIKMNVIFKSEEANKCLPCQAKDCKPFLPIKTPERSIAGLTNRNLLPLAEFPGDLMLMNQNFISRGIHTSDILGTYHLQEGNPCKECMGKAAPPNY</sequence>
<dbReference type="InterPro" id="IPR040721">
    <property type="entry name" value="DUF5520"/>
</dbReference>
<proteinExistence type="predicted"/>
<dbReference type="AlphaFoldDB" id="A0A8C2UJ74"/>
<accession>A0A8C2UJ74</accession>
<dbReference type="Pfam" id="PF17658">
    <property type="entry name" value="DUF5520"/>
    <property type="match status" value="1"/>
</dbReference>
<protein>
    <submittedName>
        <fullName evidence="2">Chromosome 10 open reading frame 120</fullName>
    </submittedName>
</protein>
<dbReference type="Proteomes" id="UP000694398">
    <property type="component" value="Unassembled WGS sequence"/>
</dbReference>
<dbReference type="GeneTree" id="ENSGT00390000005511"/>
<dbReference type="Ensembl" id="ENSCLAT00000000184.1">
    <property type="protein sequence ID" value="ENSCLAP00000000157.1"/>
    <property type="gene ID" value="ENSCLAG00000000165.1"/>
</dbReference>
<dbReference type="PANTHER" id="PTHR47509:SF1">
    <property type="entry name" value="RIKEN CDNA 4933402N03 GENE"/>
    <property type="match status" value="1"/>
</dbReference>
<reference evidence="2" key="1">
    <citation type="submission" date="2025-08" db="UniProtKB">
        <authorList>
            <consortium name="Ensembl"/>
        </authorList>
    </citation>
    <scope>IDENTIFICATION</scope>
</reference>